<keyword evidence="2" id="KW-1185">Reference proteome</keyword>
<name>A0AAE0S5J8_9BIVA</name>
<accession>A0AAE0S5J8</accession>
<reference evidence="1" key="2">
    <citation type="journal article" date="2021" name="Genome Biol. Evol.">
        <title>Developing a high-quality reference genome for a parasitic bivalve with doubly uniparental inheritance (Bivalvia: Unionida).</title>
        <authorList>
            <person name="Smith C.H."/>
        </authorList>
    </citation>
    <scope>NUCLEOTIDE SEQUENCE</scope>
    <source>
        <strain evidence="1">CHS0354</strain>
        <tissue evidence="1">Mantle</tissue>
    </source>
</reference>
<gene>
    <name evidence="1" type="ORF">CHS0354_020277</name>
</gene>
<dbReference type="AlphaFoldDB" id="A0AAE0S5J8"/>
<comment type="caution">
    <text evidence="1">The sequence shown here is derived from an EMBL/GenBank/DDBJ whole genome shotgun (WGS) entry which is preliminary data.</text>
</comment>
<dbReference type="Proteomes" id="UP001195483">
    <property type="component" value="Unassembled WGS sequence"/>
</dbReference>
<organism evidence="1 2">
    <name type="scientific">Potamilus streckersoni</name>
    <dbReference type="NCBI Taxonomy" id="2493646"/>
    <lineage>
        <taxon>Eukaryota</taxon>
        <taxon>Metazoa</taxon>
        <taxon>Spiralia</taxon>
        <taxon>Lophotrochozoa</taxon>
        <taxon>Mollusca</taxon>
        <taxon>Bivalvia</taxon>
        <taxon>Autobranchia</taxon>
        <taxon>Heteroconchia</taxon>
        <taxon>Palaeoheterodonta</taxon>
        <taxon>Unionida</taxon>
        <taxon>Unionoidea</taxon>
        <taxon>Unionidae</taxon>
        <taxon>Ambleminae</taxon>
        <taxon>Lampsilini</taxon>
        <taxon>Potamilus</taxon>
    </lineage>
</organism>
<sequence length="92" mass="10564">MTFLAGHESHRDYKILRCKNCETGRGGLELHLVEERKAMKKLVGSTLNLINSFRAYLDIAIVIEDQTVLKKTETKGICIMRLNYDYDTNVLC</sequence>
<evidence type="ECO:0000313" key="2">
    <source>
        <dbReference type="Proteomes" id="UP001195483"/>
    </source>
</evidence>
<reference evidence="1" key="1">
    <citation type="journal article" date="2021" name="Genome Biol. Evol.">
        <title>A High-Quality Reference Genome for a Parasitic Bivalve with Doubly Uniparental Inheritance (Bivalvia: Unionida).</title>
        <authorList>
            <person name="Smith C.H."/>
        </authorList>
    </citation>
    <scope>NUCLEOTIDE SEQUENCE</scope>
    <source>
        <strain evidence="1">CHS0354</strain>
    </source>
</reference>
<evidence type="ECO:0000313" key="1">
    <source>
        <dbReference type="EMBL" id="KAK3585710.1"/>
    </source>
</evidence>
<reference evidence="1" key="3">
    <citation type="submission" date="2023-05" db="EMBL/GenBank/DDBJ databases">
        <authorList>
            <person name="Smith C.H."/>
        </authorList>
    </citation>
    <scope>NUCLEOTIDE SEQUENCE</scope>
    <source>
        <strain evidence="1">CHS0354</strain>
        <tissue evidence="1">Mantle</tissue>
    </source>
</reference>
<proteinExistence type="predicted"/>
<dbReference type="EMBL" id="JAEAOA010001233">
    <property type="protein sequence ID" value="KAK3585710.1"/>
    <property type="molecule type" value="Genomic_DNA"/>
</dbReference>
<protein>
    <submittedName>
        <fullName evidence="1">Uncharacterized protein</fullName>
    </submittedName>
</protein>